<evidence type="ECO:0000313" key="9">
    <source>
        <dbReference type="Proteomes" id="UP001165679"/>
    </source>
</evidence>
<keyword evidence="4 6" id="KW-1133">Transmembrane helix</keyword>
<reference evidence="8" key="1">
    <citation type="submission" date="2022-09" db="EMBL/GenBank/DDBJ databases">
        <title>Rhodovastum sp. nov. RN2-1 isolated from soil in Seongnam, South Korea.</title>
        <authorList>
            <person name="Le N.T."/>
        </authorList>
    </citation>
    <scope>NUCLEOTIDE SEQUENCE</scope>
    <source>
        <strain evidence="8">RN2-1</strain>
    </source>
</reference>
<feature type="transmembrane region" description="Helical" evidence="6">
    <location>
        <begin position="51"/>
        <end position="72"/>
    </location>
</feature>
<keyword evidence="7" id="KW-0732">Signal</keyword>
<evidence type="ECO:0000256" key="6">
    <source>
        <dbReference type="SAM" id="Phobius"/>
    </source>
</evidence>
<dbReference type="InterPro" id="IPR007688">
    <property type="entry name" value="Conjugal_tfr_TrbL/VirB6"/>
</dbReference>
<proteinExistence type="inferred from homology"/>
<gene>
    <name evidence="8" type="primary">trbL</name>
    <name evidence="8" type="ORF">OL599_24260</name>
</gene>
<evidence type="ECO:0000256" key="1">
    <source>
        <dbReference type="ARBA" id="ARBA00004141"/>
    </source>
</evidence>
<dbReference type="GO" id="GO:0016020">
    <property type="term" value="C:membrane"/>
    <property type="evidence" value="ECO:0007669"/>
    <property type="project" value="UniProtKB-SubCell"/>
</dbReference>
<dbReference type="Proteomes" id="UP001165679">
    <property type="component" value="Unassembled WGS sequence"/>
</dbReference>
<feature type="transmembrane region" description="Helical" evidence="6">
    <location>
        <begin position="157"/>
        <end position="179"/>
    </location>
</feature>
<comment type="caution">
    <text evidence="8">The sequence shown here is derived from an EMBL/GenBank/DDBJ whole genome shotgun (WGS) entry which is preliminary data.</text>
</comment>
<evidence type="ECO:0000313" key="8">
    <source>
        <dbReference type="EMBL" id="MCW3477679.1"/>
    </source>
</evidence>
<dbReference type="NCBIfam" id="TIGR02783">
    <property type="entry name" value="TrbL_P"/>
    <property type="match status" value="1"/>
</dbReference>
<evidence type="ECO:0000256" key="4">
    <source>
        <dbReference type="ARBA" id="ARBA00022989"/>
    </source>
</evidence>
<evidence type="ECO:0000256" key="5">
    <source>
        <dbReference type="ARBA" id="ARBA00023136"/>
    </source>
</evidence>
<sequence length="413" mass="42767">MVRRRHRLLAALGLATATLVVATPAYAQSANVLDQIVAQFQARSAGWEGALRSFAMGTFGILAGVEIAWAGFRLAFRGADVSEWLAEIVNQILFLGFFLALLENSVTWGQVIVNSFRQAANAAGGGGIAPSDVFAAGVKIASMVLNQMSIWHPEASAGLMLAGIVIEVCFALMAAFMVLALVESFLIISMGVLLMAFGGSRWTKDLAVSTVRYTVSVGAKLFVLQLLVSIGTGLIQDWANSFTDVTDVSLCILIGCAIVMLALVKVLPETMQRIVTGSSMAGVSALVGAAAAVSGAVGVAGLGMLGAGPMMGNSVRLAGAQMDAADTKAAEANGGDAPQRSRISRAAAMTGYTARNLVSAPLADVGRRLSGQHPRHGLATWRMSADLANQHRLLQEDTGKPAPPPGGGGNTLS</sequence>
<keyword evidence="5 6" id="KW-0472">Membrane</keyword>
<feature type="chain" id="PRO_5041311245" evidence="7">
    <location>
        <begin position="28"/>
        <end position="413"/>
    </location>
</feature>
<reference evidence="8" key="2">
    <citation type="submission" date="2022-10" db="EMBL/GenBank/DDBJ databases">
        <authorList>
            <person name="Trinh H.N."/>
        </authorList>
    </citation>
    <scope>NUCLEOTIDE SEQUENCE</scope>
    <source>
        <strain evidence="8">RN2-1</strain>
    </source>
</reference>
<dbReference type="InterPro" id="IPR014150">
    <property type="entry name" value="Conjugal_tfr_TrbL"/>
</dbReference>
<keyword evidence="3 6" id="KW-0812">Transmembrane</keyword>
<name>A0AA42CGF8_9PROT</name>
<dbReference type="RefSeq" id="WP_264716641.1">
    <property type="nucleotide sequence ID" value="NZ_JAPDNT010000045.1"/>
</dbReference>
<accession>A0AA42CGF8</accession>
<evidence type="ECO:0000256" key="3">
    <source>
        <dbReference type="ARBA" id="ARBA00022692"/>
    </source>
</evidence>
<keyword evidence="9" id="KW-1185">Reference proteome</keyword>
<feature type="transmembrane region" description="Helical" evidence="6">
    <location>
        <begin position="280"/>
        <end position="305"/>
    </location>
</feature>
<protein>
    <submittedName>
        <fullName evidence="8">P-type conjugative transfer protein TrbL</fullName>
    </submittedName>
</protein>
<dbReference type="EMBL" id="JAPDNT010000045">
    <property type="protein sequence ID" value="MCW3477679.1"/>
    <property type="molecule type" value="Genomic_DNA"/>
</dbReference>
<dbReference type="AlphaFoldDB" id="A0AA42CGF8"/>
<feature type="transmembrane region" description="Helical" evidence="6">
    <location>
        <begin position="215"/>
        <end position="235"/>
    </location>
</feature>
<evidence type="ECO:0000256" key="2">
    <source>
        <dbReference type="ARBA" id="ARBA00007802"/>
    </source>
</evidence>
<evidence type="ECO:0000256" key="7">
    <source>
        <dbReference type="SAM" id="SignalP"/>
    </source>
</evidence>
<dbReference type="Pfam" id="PF04610">
    <property type="entry name" value="TrbL"/>
    <property type="match status" value="1"/>
</dbReference>
<comment type="subcellular location">
    <subcellularLocation>
        <location evidence="1">Membrane</location>
        <topology evidence="1">Multi-pass membrane protein</topology>
    </subcellularLocation>
</comment>
<organism evidence="8 9">
    <name type="scientific">Limobrevibacterium gyesilva</name>
    <dbReference type="NCBI Taxonomy" id="2991712"/>
    <lineage>
        <taxon>Bacteria</taxon>
        <taxon>Pseudomonadati</taxon>
        <taxon>Pseudomonadota</taxon>
        <taxon>Alphaproteobacteria</taxon>
        <taxon>Acetobacterales</taxon>
        <taxon>Acetobacteraceae</taxon>
        <taxon>Limobrevibacterium</taxon>
    </lineage>
</organism>
<feature type="transmembrane region" description="Helical" evidence="6">
    <location>
        <begin position="185"/>
        <end position="203"/>
    </location>
</feature>
<dbReference type="GO" id="GO:0030255">
    <property type="term" value="P:protein secretion by the type IV secretion system"/>
    <property type="evidence" value="ECO:0007669"/>
    <property type="project" value="InterPro"/>
</dbReference>
<feature type="transmembrane region" description="Helical" evidence="6">
    <location>
        <begin position="247"/>
        <end position="268"/>
    </location>
</feature>
<feature type="signal peptide" evidence="7">
    <location>
        <begin position="1"/>
        <end position="27"/>
    </location>
</feature>
<comment type="similarity">
    <text evidence="2">Belongs to the TrbL/VirB6 family.</text>
</comment>